<dbReference type="RefSeq" id="WP_311343416.1">
    <property type="nucleotide sequence ID" value="NZ_JAVREI010000001.1"/>
</dbReference>
<sequence>MTATATVDRRHRGSTRPRTIALRVLRLGLAAVFAAAGAAKLAGDAAMVEMFADIGAGQWLRHLVGALELAAAVGLLLPPVAGWAAVGLVGLMTGATLTNVLVLEVGPALTIALLVGAAVVAWFRRDDLRAPAGSVSRSGRRGRPPAPAGRWLPPR</sequence>
<keyword evidence="8" id="KW-1185">Reference proteome</keyword>
<gene>
    <name evidence="7" type="ORF">RM425_01520</name>
</gene>
<feature type="region of interest" description="Disordered" evidence="5">
    <location>
        <begin position="132"/>
        <end position="155"/>
    </location>
</feature>
<evidence type="ECO:0000313" key="8">
    <source>
        <dbReference type="Proteomes" id="UP001183222"/>
    </source>
</evidence>
<evidence type="ECO:0000313" key="7">
    <source>
        <dbReference type="EMBL" id="MDT0274570.1"/>
    </source>
</evidence>
<keyword evidence="4 6" id="KW-0472">Membrane</keyword>
<dbReference type="Proteomes" id="UP001183222">
    <property type="component" value="Unassembled WGS sequence"/>
</dbReference>
<reference evidence="8" key="1">
    <citation type="submission" date="2023-07" db="EMBL/GenBank/DDBJ databases">
        <title>30 novel species of actinomycetes from the DSMZ collection.</title>
        <authorList>
            <person name="Nouioui I."/>
        </authorList>
    </citation>
    <scope>NUCLEOTIDE SEQUENCE [LARGE SCALE GENOMIC DNA]</scope>
    <source>
        <strain evidence="8">DSM 46792</strain>
    </source>
</reference>
<feature type="transmembrane region" description="Helical" evidence="6">
    <location>
        <begin position="20"/>
        <end position="42"/>
    </location>
</feature>
<evidence type="ECO:0000256" key="4">
    <source>
        <dbReference type="ARBA" id="ARBA00023136"/>
    </source>
</evidence>
<accession>A0ABU2K307</accession>
<evidence type="ECO:0000256" key="3">
    <source>
        <dbReference type="ARBA" id="ARBA00022989"/>
    </source>
</evidence>
<comment type="caution">
    <text evidence="7">The sequence shown here is derived from an EMBL/GenBank/DDBJ whole genome shotgun (WGS) entry which is preliminary data.</text>
</comment>
<keyword evidence="3 6" id="KW-1133">Transmembrane helix</keyword>
<proteinExistence type="predicted"/>
<dbReference type="Pfam" id="PF13564">
    <property type="entry name" value="DoxX_2"/>
    <property type="match status" value="1"/>
</dbReference>
<evidence type="ECO:0000256" key="6">
    <source>
        <dbReference type="SAM" id="Phobius"/>
    </source>
</evidence>
<organism evidence="7 8">
    <name type="scientific">Blastococcus goldschmidtiae</name>
    <dbReference type="NCBI Taxonomy" id="3075546"/>
    <lineage>
        <taxon>Bacteria</taxon>
        <taxon>Bacillati</taxon>
        <taxon>Actinomycetota</taxon>
        <taxon>Actinomycetes</taxon>
        <taxon>Geodermatophilales</taxon>
        <taxon>Geodermatophilaceae</taxon>
        <taxon>Blastococcus</taxon>
    </lineage>
</organism>
<keyword evidence="2 6" id="KW-0812">Transmembrane</keyword>
<evidence type="ECO:0000256" key="1">
    <source>
        <dbReference type="ARBA" id="ARBA00004141"/>
    </source>
</evidence>
<feature type="transmembrane region" description="Helical" evidence="6">
    <location>
        <begin position="105"/>
        <end position="123"/>
    </location>
</feature>
<name>A0ABU2K307_9ACTN</name>
<feature type="transmembrane region" description="Helical" evidence="6">
    <location>
        <begin position="63"/>
        <end position="85"/>
    </location>
</feature>
<protein>
    <submittedName>
        <fullName evidence="7">DoxX family protein</fullName>
    </submittedName>
</protein>
<evidence type="ECO:0000256" key="5">
    <source>
        <dbReference type="SAM" id="MobiDB-lite"/>
    </source>
</evidence>
<comment type="subcellular location">
    <subcellularLocation>
        <location evidence="1">Membrane</location>
        <topology evidence="1">Multi-pass membrane protein</topology>
    </subcellularLocation>
</comment>
<dbReference type="InterPro" id="IPR032808">
    <property type="entry name" value="DoxX"/>
</dbReference>
<dbReference type="EMBL" id="JAVREI010000001">
    <property type="protein sequence ID" value="MDT0274570.1"/>
    <property type="molecule type" value="Genomic_DNA"/>
</dbReference>
<evidence type="ECO:0000256" key="2">
    <source>
        <dbReference type="ARBA" id="ARBA00022692"/>
    </source>
</evidence>